<reference evidence="3" key="1">
    <citation type="journal article" date="2019" name="Int. J. Syst. Evol. Microbiol.">
        <title>The Global Catalogue of Microorganisms (GCM) 10K type strain sequencing project: providing services to taxonomists for standard genome sequencing and annotation.</title>
        <authorList>
            <consortium name="The Broad Institute Genomics Platform"/>
            <consortium name="The Broad Institute Genome Sequencing Center for Infectious Disease"/>
            <person name="Wu L."/>
            <person name="Ma J."/>
        </authorList>
    </citation>
    <scope>NUCLEOTIDE SEQUENCE [LARGE SCALE GENOMIC DNA]</scope>
    <source>
        <strain evidence="3">NBRC 111756</strain>
    </source>
</reference>
<organism evidence="2 3">
    <name type="scientific">Marinobacterium aestuariivivens</name>
    <dbReference type="NCBI Taxonomy" id="1698799"/>
    <lineage>
        <taxon>Bacteria</taxon>
        <taxon>Pseudomonadati</taxon>
        <taxon>Pseudomonadota</taxon>
        <taxon>Gammaproteobacteria</taxon>
        <taxon>Oceanospirillales</taxon>
        <taxon>Oceanospirillaceae</taxon>
        <taxon>Marinobacterium</taxon>
    </lineage>
</organism>
<protein>
    <submittedName>
        <fullName evidence="2">Chaperone modulator CbpM</fullName>
    </submittedName>
</protein>
<evidence type="ECO:0000313" key="2">
    <source>
        <dbReference type="EMBL" id="MFC6669326.1"/>
    </source>
</evidence>
<gene>
    <name evidence="2" type="ORF">ACFQDL_03845</name>
</gene>
<dbReference type="Gene3D" id="1.10.1660.10">
    <property type="match status" value="1"/>
</dbReference>
<keyword evidence="3" id="KW-1185">Reference proteome</keyword>
<name>A0ABW1ZVW1_9GAMM</name>
<proteinExistence type="predicted"/>
<dbReference type="RefSeq" id="WP_379907890.1">
    <property type="nucleotide sequence ID" value="NZ_JBHSWE010000001.1"/>
</dbReference>
<dbReference type="Pfam" id="PF13591">
    <property type="entry name" value="MerR_2"/>
    <property type="match status" value="1"/>
</dbReference>
<accession>A0ABW1ZVW1</accession>
<dbReference type="Proteomes" id="UP001596422">
    <property type="component" value="Unassembled WGS sequence"/>
</dbReference>
<keyword evidence="1" id="KW-0175">Coiled coil</keyword>
<evidence type="ECO:0000256" key="1">
    <source>
        <dbReference type="SAM" id="Coils"/>
    </source>
</evidence>
<sequence>MTPVQIELSFEEFSLASDLPEKVLLRMVEEGILEPGGASPDRWRFESTMIVTARRASRLHRDLGIDWSGIALALELLEELERARLENRLLRQRLGRFIEEP</sequence>
<evidence type="ECO:0000313" key="3">
    <source>
        <dbReference type="Proteomes" id="UP001596422"/>
    </source>
</evidence>
<feature type="coiled-coil region" evidence="1">
    <location>
        <begin position="73"/>
        <end position="100"/>
    </location>
</feature>
<comment type="caution">
    <text evidence="2">The sequence shown here is derived from an EMBL/GenBank/DDBJ whole genome shotgun (WGS) entry which is preliminary data.</text>
</comment>
<dbReference type="EMBL" id="JBHSWE010000001">
    <property type="protein sequence ID" value="MFC6669326.1"/>
    <property type="molecule type" value="Genomic_DNA"/>
</dbReference>